<dbReference type="STRING" id="762983.HMPREF9444_01224"/>
<keyword evidence="12" id="KW-1185">Reference proteome</keyword>
<dbReference type="eggNOG" id="COG0216">
    <property type="taxonomic scope" value="Bacteria"/>
</dbReference>
<keyword evidence="4 7" id="KW-0488">Methylation</keyword>
<evidence type="ECO:0000256" key="6">
    <source>
        <dbReference type="ARBA" id="ARBA00022917"/>
    </source>
</evidence>
<keyword evidence="9" id="KW-0175">Coiled coil</keyword>
<comment type="caution">
    <text evidence="11">The sequence shown here is derived from an EMBL/GenBank/DDBJ whole genome shotgun (WGS) entry which is preliminary data.</text>
</comment>
<evidence type="ECO:0000256" key="3">
    <source>
        <dbReference type="ARBA" id="ARBA00010835"/>
    </source>
</evidence>
<dbReference type="FunFam" id="3.30.70.1660:FF:000002">
    <property type="entry name" value="Peptide chain release factor 1"/>
    <property type="match status" value="1"/>
</dbReference>
<protein>
    <recommendedName>
        <fullName evidence="7 8">Peptide chain release factor 1</fullName>
        <shortName evidence="7">RF-1</shortName>
    </recommendedName>
</protein>
<dbReference type="OrthoDB" id="9806673at2"/>
<evidence type="ECO:0000256" key="4">
    <source>
        <dbReference type="ARBA" id="ARBA00022481"/>
    </source>
</evidence>
<dbReference type="Pfam" id="PF03462">
    <property type="entry name" value="PCRF"/>
    <property type="match status" value="1"/>
</dbReference>
<dbReference type="InterPro" id="IPR004373">
    <property type="entry name" value="RF-1"/>
</dbReference>
<dbReference type="FunFam" id="3.30.160.20:FF:000004">
    <property type="entry name" value="Peptide chain release factor 1"/>
    <property type="match status" value="1"/>
</dbReference>
<dbReference type="Proteomes" id="UP000018458">
    <property type="component" value="Unassembled WGS sequence"/>
</dbReference>
<dbReference type="PANTHER" id="PTHR43804">
    <property type="entry name" value="LD18447P"/>
    <property type="match status" value="1"/>
</dbReference>
<dbReference type="SUPFAM" id="SSF75620">
    <property type="entry name" value="Release factor"/>
    <property type="match status" value="1"/>
</dbReference>
<evidence type="ECO:0000313" key="11">
    <source>
        <dbReference type="EMBL" id="EFY06971.1"/>
    </source>
</evidence>
<evidence type="ECO:0000256" key="2">
    <source>
        <dbReference type="ARBA" id="ARBA00004496"/>
    </source>
</evidence>
<dbReference type="InterPro" id="IPR005139">
    <property type="entry name" value="PCRF"/>
</dbReference>
<dbReference type="EMBL" id="AEVO01000061">
    <property type="protein sequence ID" value="EFY06971.1"/>
    <property type="molecule type" value="Genomic_DNA"/>
</dbReference>
<reference evidence="11 12" key="1">
    <citation type="submission" date="2011-01" db="EMBL/GenBank/DDBJ databases">
        <authorList>
            <person name="Weinstock G."/>
            <person name="Sodergren E."/>
            <person name="Clifton S."/>
            <person name="Fulton L."/>
            <person name="Fulton B."/>
            <person name="Courtney L."/>
            <person name="Fronick C."/>
            <person name="Harrison M."/>
            <person name="Strong C."/>
            <person name="Farmer C."/>
            <person name="Delahaunty K."/>
            <person name="Markovic C."/>
            <person name="Hall O."/>
            <person name="Minx P."/>
            <person name="Tomlinson C."/>
            <person name="Mitreva M."/>
            <person name="Hou S."/>
            <person name="Chen J."/>
            <person name="Wollam A."/>
            <person name="Pepin K.H."/>
            <person name="Johnson M."/>
            <person name="Bhonagiri V."/>
            <person name="Zhang X."/>
            <person name="Suruliraj S."/>
            <person name="Warren W."/>
            <person name="Chinwalla A."/>
            <person name="Mardis E.R."/>
            <person name="Wilson R.K."/>
        </authorList>
    </citation>
    <scope>NUCLEOTIDE SEQUENCE [LARGE SCALE GENOMIC DNA]</scope>
    <source>
        <strain evidence="12">DSM 22608 / JCM 16073 / KCTC 15190 / YIT 12066</strain>
    </source>
</reference>
<sequence length="364" mass="41281">MQESIIRKLESLCERHQEVEQLLSQPEIIADQEKFRELNREYSRLQVMVNTFQDYKRAADDLEEMQAMLEGDDEDMKAMAQEELEPTKEKAAALEHELQLLLLPHDDRDDCNCFLEIRAGTGGDEAALFAGELYRMYAKYCEAKGWQLEVVSQSEGEVGGYKEIIAKLSGEGAYGYMKFESGGHRVQRVPATEAQGRVHTSACTVMVLPEIPPSKAPEVNPADLRIDTFRASGAGGQHINKTDSAIRITHIPTGIVVECQDERSQHRNRERAMEVLLSRLAKMEEDKRLAEQTEARHSILSSGDRSDRIRTYNFPQSRVTDHRINLTLYRLSEVLEGNLDLILKPVIEEYQAEQLSEMAKQGGL</sequence>
<dbReference type="SMART" id="SM00937">
    <property type="entry name" value="PCRF"/>
    <property type="match status" value="1"/>
</dbReference>
<accession>E8LKI4</accession>
<feature type="coiled-coil region" evidence="9">
    <location>
        <begin position="62"/>
        <end position="97"/>
    </location>
</feature>
<dbReference type="RefSeq" id="WP_009143422.1">
    <property type="nucleotide sequence ID" value="NZ_GL830997.1"/>
</dbReference>
<dbReference type="GO" id="GO:0005829">
    <property type="term" value="C:cytosol"/>
    <property type="evidence" value="ECO:0007669"/>
    <property type="project" value="UniProtKB-ARBA"/>
</dbReference>
<proteinExistence type="inferred from homology"/>
<dbReference type="AlphaFoldDB" id="E8LKI4"/>
<dbReference type="NCBIfam" id="NF001859">
    <property type="entry name" value="PRK00591.1"/>
    <property type="match status" value="1"/>
</dbReference>
<comment type="PTM">
    <text evidence="7">Methylated by PrmC. Methylation increases the termination efficiency of RF1.</text>
</comment>
<dbReference type="PANTHER" id="PTHR43804:SF7">
    <property type="entry name" value="LD18447P"/>
    <property type="match status" value="1"/>
</dbReference>
<dbReference type="InterPro" id="IPR000352">
    <property type="entry name" value="Pep_chain_release_fac_I"/>
</dbReference>
<evidence type="ECO:0000256" key="1">
    <source>
        <dbReference type="ARBA" id="ARBA00002986"/>
    </source>
</evidence>
<evidence type="ECO:0000259" key="10">
    <source>
        <dbReference type="PROSITE" id="PS00745"/>
    </source>
</evidence>
<dbReference type="HAMAP" id="MF_00093">
    <property type="entry name" value="Rel_fac_1"/>
    <property type="match status" value="1"/>
</dbReference>
<dbReference type="NCBIfam" id="TIGR00019">
    <property type="entry name" value="prfA"/>
    <property type="match status" value="1"/>
</dbReference>
<feature type="domain" description="Prokaryotic-type class I peptide chain release factors" evidence="10">
    <location>
        <begin position="230"/>
        <end position="246"/>
    </location>
</feature>
<dbReference type="HOGENOM" id="CLU_036856_0_1_6"/>
<organism evidence="11 12">
    <name type="scientific">Succinatimonas hippei (strain DSM 22608 / JCM 16073 / KCTC 15190 / YIT 12066)</name>
    <dbReference type="NCBI Taxonomy" id="762983"/>
    <lineage>
        <taxon>Bacteria</taxon>
        <taxon>Pseudomonadati</taxon>
        <taxon>Pseudomonadota</taxon>
        <taxon>Gammaproteobacteria</taxon>
        <taxon>Aeromonadales</taxon>
        <taxon>Succinivibrionaceae</taxon>
        <taxon>Succinatimonas</taxon>
    </lineage>
</organism>
<dbReference type="Pfam" id="PF00472">
    <property type="entry name" value="RF-1"/>
    <property type="match status" value="1"/>
</dbReference>
<keyword evidence="5 7" id="KW-0963">Cytoplasm</keyword>
<comment type="subcellular location">
    <subcellularLocation>
        <location evidence="2 7">Cytoplasm</location>
    </subcellularLocation>
</comment>
<name>E8LKI4_SUCHY</name>
<dbReference type="PROSITE" id="PS00745">
    <property type="entry name" value="RF_PROK_I"/>
    <property type="match status" value="1"/>
</dbReference>
<dbReference type="Gene3D" id="3.30.160.20">
    <property type="match status" value="1"/>
</dbReference>
<dbReference type="InterPro" id="IPR050057">
    <property type="entry name" value="Prokaryotic/Mito_RF"/>
</dbReference>
<evidence type="ECO:0000256" key="5">
    <source>
        <dbReference type="ARBA" id="ARBA00022490"/>
    </source>
</evidence>
<evidence type="ECO:0000256" key="7">
    <source>
        <dbReference type="HAMAP-Rule" id="MF_00093"/>
    </source>
</evidence>
<evidence type="ECO:0000256" key="9">
    <source>
        <dbReference type="SAM" id="Coils"/>
    </source>
</evidence>
<feature type="modified residue" description="N5-methylglutamine" evidence="7">
    <location>
        <position position="237"/>
    </location>
</feature>
<comment type="similarity">
    <text evidence="3 7">Belongs to the prokaryotic/mitochondrial release factor family.</text>
</comment>
<dbReference type="Gene3D" id="3.30.70.1660">
    <property type="match status" value="1"/>
</dbReference>
<dbReference type="InterPro" id="IPR045853">
    <property type="entry name" value="Pep_chain_release_fac_I_sf"/>
</dbReference>
<evidence type="ECO:0000256" key="8">
    <source>
        <dbReference type="NCBIfam" id="TIGR00019"/>
    </source>
</evidence>
<evidence type="ECO:0000313" key="12">
    <source>
        <dbReference type="Proteomes" id="UP000018458"/>
    </source>
</evidence>
<dbReference type="Gene3D" id="6.10.140.1950">
    <property type="match status" value="1"/>
</dbReference>
<feature type="coiled-coil region" evidence="9">
    <location>
        <begin position="266"/>
        <end position="293"/>
    </location>
</feature>
<keyword evidence="6 7" id="KW-0648">Protein biosynthesis</keyword>
<gene>
    <name evidence="7 11" type="primary">prfA</name>
    <name evidence="11" type="ORF">HMPREF9444_01224</name>
</gene>
<dbReference type="GO" id="GO:0016149">
    <property type="term" value="F:translation release factor activity, codon specific"/>
    <property type="evidence" value="ECO:0007669"/>
    <property type="project" value="UniProtKB-UniRule"/>
</dbReference>
<dbReference type="FunFam" id="3.30.70.1660:FF:000004">
    <property type="entry name" value="Peptide chain release factor 1"/>
    <property type="match status" value="1"/>
</dbReference>
<comment type="function">
    <text evidence="1 7">Peptide chain release factor 1 directs the termination of translation in response to the peptide chain termination codons UAG and UAA.</text>
</comment>